<dbReference type="STRING" id="151549.A0A4C1UUB5"/>
<comment type="caution">
    <text evidence="2">The sequence shown here is derived from an EMBL/GenBank/DDBJ whole genome shotgun (WGS) entry which is preliminary data.</text>
</comment>
<protein>
    <submittedName>
        <fullName evidence="2">Dynamin-like 120 kDa protein, mitochondrial</fullName>
    </submittedName>
</protein>
<sequence>MVEILSNRGFGALMERNRSSIKKSNPWLCVDKRAVAFSIWTGRSLLLRKPVDTSHIQKRTYGMLVARAVRGVLKIRYLLLGGAVGGGMTLNKKYAEWKDGLPDMGWLNDLLPDNDQWNRFTSTLISAKDKIGENIQIGPLNLVSLGADPRLGEAGLAKAAEIKEWLSQRYEDAVAAAAVTDAANVFMMYFKNKERVADLFRWTRCSRQSALRKAGSVVYADSLYINESVRHTNVSYSAATDKKNNPREERKQRVHRAG</sequence>
<dbReference type="OrthoDB" id="415706at2759"/>
<evidence type="ECO:0000313" key="2">
    <source>
        <dbReference type="EMBL" id="GBP29617.1"/>
    </source>
</evidence>
<accession>A0A4C1UUB5</accession>
<dbReference type="AlphaFoldDB" id="A0A4C1UUB5"/>
<name>A0A4C1UUB5_EUMVA</name>
<proteinExistence type="predicted"/>
<organism evidence="2 3">
    <name type="scientific">Eumeta variegata</name>
    <name type="common">Bagworm moth</name>
    <name type="synonym">Eumeta japonica</name>
    <dbReference type="NCBI Taxonomy" id="151549"/>
    <lineage>
        <taxon>Eukaryota</taxon>
        <taxon>Metazoa</taxon>
        <taxon>Ecdysozoa</taxon>
        <taxon>Arthropoda</taxon>
        <taxon>Hexapoda</taxon>
        <taxon>Insecta</taxon>
        <taxon>Pterygota</taxon>
        <taxon>Neoptera</taxon>
        <taxon>Endopterygota</taxon>
        <taxon>Lepidoptera</taxon>
        <taxon>Glossata</taxon>
        <taxon>Ditrysia</taxon>
        <taxon>Tineoidea</taxon>
        <taxon>Psychidae</taxon>
        <taxon>Oiketicinae</taxon>
        <taxon>Eumeta</taxon>
    </lineage>
</organism>
<feature type="region of interest" description="Disordered" evidence="1">
    <location>
        <begin position="235"/>
        <end position="258"/>
    </location>
</feature>
<feature type="compositionally biased region" description="Basic and acidic residues" evidence="1">
    <location>
        <begin position="240"/>
        <end position="251"/>
    </location>
</feature>
<dbReference type="EMBL" id="BGZK01000222">
    <property type="protein sequence ID" value="GBP29617.1"/>
    <property type="molecule type" value="Genomic_DNA"/>
</dbReference>
<evidence type="ECO:0000313" key="3">
    <source>
        <dbReference type="Proteomes" id="UP000299102"/>
    </source>
</evidence>
<evidence type="ECO:0000256" key="1">
    <source>
        <dbReference type="SAM" id="MobiDB-lite"/>
    </source>
</evidence>
<gene>
    <name evidence="2" type="primary">opa1</name>
    <name evidence="2" type="ORF">EVAR_79166_1</name>
</gene>
<reference evidence="2 3" key="1">
    <citation type="journal article" date="2019" name="Commun. Biol.">
        <title>The bagworm genome reveals a unique fibroin gene that provides high tensile strength.</title>
        <authorList>
            <person name="Kono N."/>
            <person name="Nakamura H."/>
            <person name="Ohtoshi R."/>
            <person name="Tomita M."/>
            <person name="Numata K."/>
            <person name="Arakawa K."/>
        </authorList>
    </citation>
    <scope>NUCLEOTIDE SEQUENCE [LARGE SCALE GENOMIC DNA]</scope>
</reference>
<keyword evidence="3" id="KW-1185">Reference proteome</keyword>
<dbReference type="Proteomes" id="UP000299102">
    <property type="component" value="Unassembled WGS sequence"/>
</dbReference>